<sequence length="77" mass="8849">MAMYERFDDSAREALQNANRAAHMLRHEFVGTEHLLLGLLEKQDSVAVQAMVNRGVTPDDIRQELQRILDDNDNNQI</sequence>
<keyword evidence="4" id="KW-1185">Reference proteome</keyword>
<proteinExistence type="predicted"/>
<dbReference type="AlphaFoldDB" id="A0A9X2FER1"/>
<dbReference type="InterPro" id="IPR036628">
    <property type="entry name" value="Clp_N_dom_sf"/>
</dbReference>
<dbReference type="Gene3D" id="1.10.1780.10">
    <property type="entry name" value="Clp, N-terminal domain"/>
    <property type="match status" value="1"/>
</dbReference>
<protein>
    <recommendedName>
        <fullName evidence="2">Clp R domain-containing protein</fullName>
    </recommendedName>
</protein>
<keyword evidence="1" id="KW-0677">Repeat</keyword>
<comment type="caution">
    <text evidence="3">The sequence shown here is derived from an EMBL/GenBank/DDBJ whole genome shotgun (WGS) entry which is preliminary data.</text>
</comment>
<dbReference type="Pfam" id="PF02861">
    <property type="entry name" value="Clp_N"/>
    <property type="match status" value="1"/>
</dbReference>
<evidence type="ECO:0000256" key="1">
    <source>
        <dbReference type="PROSITE-ProRule" id="PRU01251"/>
    </source>
</evidence>
<name>A0A9X2FER1_9BACT</name>
<evidence type="ECO:0000313" key="4">
    <source>
        <dbReference type="Proteomes" id="UP001155241"/>
    </source>
</evidence>
<accession>A0A9X2FER1</accession>
<dbReference type="EMBL" id="JAMXLR010000077">
    <property type="protein sequence ID" value="MCO6046838.1"/>
    <property type="molecule type" value="Genomic_DNA"/>
</dbReference>
<dbReference type="RefSeq" id="WP_252854949.1">
    <property type="nucleotide sequence ID" value="NZ_JAMXLR010000077.1"/>
</dbReference>
<dbReference type="PROSITE" id="PS51903">
    <property type="entry name" value="CLP_R"/>
    <property type="match status" value="1"/>
</dbReference>
<gene>
    <name evidence="3" type="ORF">NG895_23310</name>
</gene>
<dbReference type="SUPFAM" id="SSF81923">
    <property type="entry name" value="Double Clp-N motif"/>
    <property type="match status" value="1"/>
</dbReference>
<evidence type="ECO:0000259" key="2">
    <source>
        <dbReference type="PROSITE" id="PS51903"/>
    </source>
</evidence>
<reference evidence="3" key="1">
    <citation type="submission" date="2022-06" db="EMBL/GenBank/DDBJ databases">
        <title>Aeoliella straminimaris, a novel planctomycete from sediments.</title>
        <authorList>
            <person name="Vitorino I.R."/>
            <person name="Lage O.M."/>
        </authorList>
    </citation>
    <scope>NUCLEOTIDE SEQUENCE</scope>
    <source>
        <strain evidence="3">ICT_H6.2</strain>
    </source>
</reference>
<dbReference type="Proteomes" id="UP001155241">
    <property type="component" value="Unassembled WGS sequence"/>
</dbReference>
<feature type="domain" description="Clp R" evidence="2">
    <location>
        <begin position="4"/>
        <end position="77"/>
    </location>
</feature>
<dbReference type="InterPro" id="IPR004176">
    <property type="entry name" value="Clp_R_N"/>
</dbReference>
<organism evidence="3 4">
    <name type="scientific">Aeoliella straminimaris</name>
    <dbReference type="NCBI Taxonomy" id="2954799"/>
    <lineage>
        <taxon>Bacteria</taxon>
        <taxon>Pseudomonadati</taxon>
        <taxon>Planctomycetota</taxon>
        <taxon>Planctomycetia</taxon>
        <taxon>Pirellulales</taxon>
        <taxon>Lacipirellulaceae</taxon>
        <taxon>Aeoliella</taxon>
    </lineage>
</organism>
<evidence type="ECO:0000313" key="3">
    <source>
        <dbReference type="EMBL" id="MCO6046838.1"/>
    </source>
</evidence>